<dbReference type="InterPro" id="IPR023586">
    <property type="entry name" value="Ile-tRNA-ligase_type2"/>
</dbReference>
<evidence type="ECO:0000313" key="3">
    <source>
        <dbReference type="Proteomes" id="UP000663870"/>
    </source>
</evidence>
<name>A0A813PU33_9BILA</name>
<dbReference type="EMBL" id="CAJNOL010000024">
    <property type="protein sequence ID" value="CAF0757800.1"/>
    <property type="molecule type" value="Genomic_DNA"/>
</dbReference>
<dbReference type="GO" id="GO:0006428">
    <property type="term" value="P:isoleucyl-tRNA aminoacylation"/>
    <property type="evidence" value="ECO:0007669"/>
    <property type="project" value="TreeGrafter"/>
</dbReference>
<feature type="region of interest" description="Disordered" evidence="1">
    <location>
        <begin position="272"/>
        <end position="302"/>
    </location>
</feature>
<accession>A0A813PU33</accession>
<dbReference type="PANTHER" id="PTHR42780:SF1">
    <property type="entry name" value="ISOLEUCINE--TRNA LIGASE, CYTOPLASMIC"/>
    <property type="match status" value="1"/>
</dbReference>
<feature type="region of interest" description="Disordered" evidence="1">
    <location>
        <begin position="173"/>
        <end position="230"/>
    </location>
</feature>
<dbReference type="GO" id="GO:0005524">
    <property type="term" value="F:ATP binding"/>
    <property type="evidence" value="ECO:0007669"/>
    <property type="project" value="InterPro"/>
</dbReference>
<dbReference type="Proteomes" id="UP000663870">
    <property type="component" value="Unassembled WGS sequence"/>
</dbReference>
<gene>
    <name evidence="2" type="ORF">JXQ802_LOCUS2034</name>
</gene>
<dbReference type="SUPFAM" id="SSF47323">
    <property type="entry name" value="Anticodon-binding domain of a subclass of class I aminoacyl-tRNA synthetases"/>
    <property type="match status" value="1"/>
</dbReference>
<feature type="compositionally biased region" description="Polar residues" evidence="1">
    <location>
        <begin position="173"/>
        <end position="189"/>
    </location>
</feature>
<proteinExistence type="predicted"/>
<keyword evidence="3" id="KW-1185">Reference proteome</keyword>
<evidence type="ECO:0000313" key="2">
    <source>
        <dbReference type="EMBL" id="CAF0757800.1"/>
    </source>
</evidence>
<comment type="caution">
    <text evidence="2">The sequence shown here is derived from an EMBL/GenBank/DDBJ whole genome shotgun (WGS) entry which is preliminary data.</text>
</comment>
<organism evidence="2 3">
    <name type="scientific">Rotaria sordida</name>
    <dbReference type="NCBI Taxonomy" id="392033"/>
    <lineage>
        <taxon>Eukaryota</taxon>
        <taxon>Metazoa</taxon>
        <taxon>Spiralia</taxon>
        <taxon>Gnathifera</taxon>
        <taxon>Rotifera</taxon>
        <taxon>Eurotatoria</taxon>
        <taxon>Bdelloidea</taxon>
        <taxon>Philodinida</taxon>
        <taxon>Philodinidae</taxon>
        <taxon>Rotaria</taxon>
    </lineage>
</organism>
<protein>
    <submittedName>
        <fullName evidence="2">Uncharacterized protein</fullName>
    </submittedName>
</protein>
<sequence length="389" mass="44840">MSSNTNVMDTWTVSYTQILLDFVKQEMDEKKLMTQLLSSSSQQEISVHFQVIPKSQKTLVNNDIERAVAVAQTVIGLGRTVRERKIIPMKYPLPEFVAIHKDVSVLKDVQSLEDFVREVCLILLLSLTFIFIIKGLNVRESESPLTTIDDVSIESEDVHIVYRVAKQTQFEATTEQGAVESSQRETSPGSVEFKMNSSRSSSQSRVTNSYDLNQGSVSSARQRRREYKLQSSTEYLTSQVSLTEETEKKKEGEKDINDLVFMLTATLQLPPTNIHDSNELSYSSSNTNDKNTTENRSSQNKIWSSDNRKISDTLYKTNHIYQRWKLIQESCLREISLHKLRRVLKIVENASEPQMMQDMIEELGEDLYNRYSTQIFLLKFYEDNFLLHQ</sequence>
<dbReference type="PANTHER" id="PTHR42780">
    <property type="entry name" value="SOLEUCYL-TRNA SYNTHETASE"/>
    <property type="match status" value="1"/>
</dbReference>
<evidence type="ECO:0000256" key="1">
    <source>
        <dbReference type="SAM" id="MobiDB-lite"/>
    </source>
</evidence>
<dbReference type="GO" id="GO:0004822">
    <property type="term" value="F:isoleucine-tRNA ligase activity"/>
    <property type="evidence" value="ECO:0007669"/>
    <property type="project" value="InterPro"/>
</dbReference>
<feature type="compositionally biased region" description="Polar residues" evidence="1">
    <location>
        <begin position="206"/>
        <end position="220"/>
    </location>
</feature>
<dbReference type="InterPro" id="IPR009080">
    <property type="entry name" value="tRNAsynth_Ia_anticodon-bd"/>
</dbReference>
<dbReference type="AlphaFoldDB" id="A0A813PU33"/>
<reference evidence="2" key="1">
    <citation type="submission" date="2021-02" db="EMBL/GenBank/DDBJ databases">
        <authorList>
            <person name="Nowell W R."/>
        </authorList>
    </citation>
    <scope>NUCLEOTIDE SEQUENCE</scope>
</reference>